<dbReference type="InterPro" id="IPR023214">
    <property type="entry name" value="HAD_sf"/>
</dbReference>
<accession>A0ABP9WI07</accession>
<keyword evidence="3" id="KW-1185">Reference proteome</keyword>
<comment type="caution">
    <text evidence="2">The sequence shown here is derived from an EMBL/GenBank/DDBJ whole genome shotgun (WGS) entry which is preliminary data.</text>
</comment>
<dbReference type="CDD" id="cd02612">
    <property type="entry name" value="HAD_PGPPase"/>
    <property type="match status" value="1"/>
</dbReference>
<dbReference type="SUPFAM" id="SSF56784">
    <property type="entry name" value="HAD-like"/>
    <property type="match status" value="1"/>
</dbReference>
<dbReference type="InterPro" id="IPR036412">
    <property type="entry name" value="HAD-like_sf"/>
</dbReference>
<sequence length="288" mass="31680">MTSDAASTAPRVAAFFDVDNTVIRGASAFHIARGLWQRDYFTFRDILKLGYEQASYVLFGESKEQMDRVRSQGLGIIRGWSVAEMTAVGEEVYDELLASRVFPGTKEIIDEHLAQGHEVWLVTASPIEIGRMLARRIGATGALGTVAEHVNGHYTGRLEGDFLHGPRKADAVERLAAERGIDLAASHAYGDSVNDGPMLSTVGHPCAINPDPRMRRLAHEQGWPIREFRKRNKHGRRGIVKSSVTGAAWVTIQVTRGIKNALRALVRGILRRPAAAPTTAHPDESREL</sequence>
<protein>
    <recommendedName>
        <fullName evidence="4">HAD-IB family hydrolase</fullName>
    </recommendedName>
</protein>
<dbReference type="InterPro" id="IPR006385">
    <property type="entry name" value="HAD_hydro_SerB1"/>
</dbReference>
<gene>
    <name evidence="2" type="ORF">Lsed01_00688</name>
</gene>
<reference evidence="2 3" key="1">
    <citation type="submission" date="2024-02" db="EMBL/GenBank/DDBJ databases">
        <title>Lysinimicrobium sediminis NBRC 112286.</title>
        <authorList>
            <person name="Ichikawa N."/>
            <person name="Katano-Makiyama Y."/>
            <person name="Hidaka K."/>
        </authorList>
    </citation>
    <scope>NUCLEOTIDE SEQUENCE [LARGE SCALE GENOMIC DNA]</scope>
    <source>
        <strain evidence="2 3">NBRC 112286</strain>
    </source>
</reference>
<name>A0ABP9WI07_9MICO</name>
<dbReference type="NCBIfam" id="TIGR01490">
    <property type="entry name" value="HAD-SF-IB-hyp1"/>
    <property type="match status" value="1"/>
</dbReference>
<dbReference type="Gene3D" id="3.40.50.1000">
    <property type="entry name" value="HAD superfamily/HAD-like"/>
    <property type="match status" value="1"/>
</dbReference>
<comment type="similarity">
    <text evidence="1">Belongs to the HAD-like hydrolase superfamily. SerB family.</text>
</comment>
<dbReference type="Gene3D" id="1.20.1440.100">
    <property type="entry name" value="SG protein - dephosphorylation function"/>
    <property type="match status" value="1"/>
</dbReference>
<dbReference type="RefSeq" id="WP_286214804.1">
    <property type="nucleotide sequence ID" value="NZ_AP027736.1"/>
</dbReference>
<evidence type="ECO:0000313" key="3">
    <source>
        <dbReference type="Proteomes" id="UP001426770"/>
    </source>
</evidence>
<evidence type="ECO:0000256" key="1">
    <source>
        <dbReference type="ARBA" id="ARBA00009184"/>
    </source>
</evidence>
<dbReference type="InterPro" id="IPR050582">
    <property type="entry name" value="HAD-like_SerB"/>
</dbReference>
<evidence type="ECO:0008006" key="4">
    <source>
        <dbReference type="Google" id="ProtNLM"/>
    </source>
</evidence>
<dbReference type="PANTHER" id="PTHR43344:SF15">
    <property type="entry name" value="PHOSPHOSERINE PHOSPHATASE SERB1"/>
    <property type="match status" value="1"/>
</dbReference>
<proteinExistence type="inferred from homology"/>
<evidence type="ECO:0000313" key="2">
    <source>
        <dbReference type="EMBL" id="GAA5518266.1"/>
    </source>
</evidence>
<dbReference type="NCBIfam" id="TIGR01488">
    <property type="entry name" value="HAD-SF-IB"/>
    <property type="match status" value="1"/>
</dbReference>
<dbReference type="EMBL" id="BAABRR010000003">
    <property type="protein sequence ID" value="GAA5518266.1"/>
    <property type="molecule type" value="Genomic_DNA"/>
</dbReference>
<dbReference type="Proteomes" id="UP001426770">
    <property type="component" value="Unassembled WGS sequence"/>
</dbReference>
<organism evidence="2 3">
    <name type="scientific">Demequina sediminis</name>
    <dbReference type="NCBI Taxonomy" id="1930058"/>
    <lineage>
        <taxon>Bacteria</taxon>
        <taxon>Bacillati</taxon>
        <taxon>Actinomycetota</taxon>
        <taxon>Actinomycetes</taxon>
        <taxon>Micrococcales</taxon>
        <taxon>Demequinaceae</taxon>
        <taxon>Demequina</taxon>
    </lineage>
</organism>
<dbReference type="Pfam" id="PF12710">
    <property type="entry name" value="HAD"/>
    <property type="match status" value="1"/>
</dbReference>
<dbReference type="PANTHER" id="PTHR43344">
    <property type="entry name" value="PHOSPHOSERINE PHOSPHATASE"/>
    <property type="match status" value="1"/>
</dbReference>